<feature type="compositionally biased region" description="Acidic residues" evidence="1">
    <location>
        <begin position="1081"/>
        <end position="1111"/>
    </location>
</feature>
<dbReference type="PANTHER" id="PTHR28541">
    <property type="entry name" value="DDB1- AND CUL4-ASSOCIATED FACTOR 15"/>
    <property type="match status" value="1"/>
</dbReference>
<dbReference type="CDD" id="cd20917">
    <property type="entry name" value="DCAF15-NTD"/>
    <property type="match status" value="1"/>
</dbReference>
<feature type="region of interest" description="Disordered" evidence="1">
    <location>
        <begin position="744"/>
        <end position="763"/>
    </location>
</feature>
<feature type="compositionally biased region" description="Gly residues" evidence="1">
    <location>
        <begin position="699"/>
        <end position="708"/>
    </location>
</feature>
<evidence type="ECO:0000256" key="1">
    <source>
        <dbReference type="SAM" id="MobiDB-lite"/>
    </source>
</evidence>
<feature type="compositionally biased region" description="Low complexity" evidence="1">
    <location>
        <begin position="709"/>
        <end position="724"/>
    </location>
</feature>
<dbReference type="CDD" id="cd20913">
    <property type="entry name" value="DCAF15-CTD"/>
    <property type="match status" value="1"/>
</dbReference>
<feature type="compositionally biased region" description="Low complexity" evidence="1">
    <location>
        <begin position="480"/>
        <end position="492"/>
    </location>
</feature>
<dbReference type="InterPro" id="IPR038914">
    <property type="entry name" value="DCAF15"/>
</dbReference>
<feature type="compositionally biased region" description="Polar residues" evidence="1">
    <location>
        <begin position="806"/>
        <end position="816"/>
    </location>
</feature>
<dbReference type="InterPro" id="IPR047319">
    <property type="entry name" value="DCAF15_C"/>
</dbReference>
<reference evidence="3" key="1">
    <citation type="submission" date="2024-04" db="UniProtKB">
        <authorList>
            <consortium name="EnsemblMetazoa"/>
        </authorList>
    </citation>
    <scope>IDENTIFICATION</scope>
    <source>
        <strain evidence="3">EBRO</strain>
    </source>
</reference>
<feature type="region of interest" description="Disordered" evidence="1">
    <location>
        <begin position="647"/>
        <end position="726"/>
    </location>
</feature>
<organism evidence="3 4">
    <name type="scientific">Anopheles atroparvus</name>
    <name type="common">European mosquito</name>
    <dbReference type="NCBI Taxonomy" id="41427"/>
    <lineage>
        <taxon>Eukaryota</taxon>
        <taxon>Metazoa</taxon>
        <taxon>Ecdysozoa</taxon>
        <taxon>Arthropoda</taxon>
        <taxon>Hexapoda</taxon>
        <taxon>Insecta</taxon>
        <taxon>Pterygota</taxon>
        <taxon>Neoptera</taxon>
        <taxon>Endopterygota</taxon>
        <taxon>Diptera</taxon>
        <taxon>Nematocera</taxon>
        <taxon>Culicoidea</taxon>
        <taxon>Culicidae</taxon>
        <taxon>Anophelinae</taxon>
        <taxon>Anopheles</taxon>
    </lineage>
</organism>
<dbReference type="PANTHER" id="PTHR28541:SF1">
    <property type="entry name" value="DDB1- AND CUL4-ASSOCIATED FACTOR 15"/>
    <property type="match status" value="1"/>
</dbReference>
<evidence type="ECO:0000259" key="2">
    <source>
        <dbReference type="Pfam" id="PF14939"/>
    </source>
</evidence>
<keyword evidence="4" id="KW-1185">Reference proteome</keyword>
<proteinExistence type="predicted"/>
<dbReference type="AlphaFoldDB" id="A0AAG5CQV5"/>
<dbReference type="Proteomes" id="UP000075880">
    <property type="component" value="Unassembled WGS sequence"/>
</dbReference>
<evidence type="ECO:0000313" key="3">
    <source>
        <dbReference type="EnsemblMetazoa" id="ENSAATROPP000963"/>
    </source>
</evidence>
<dbReference type="GO" id="GO:0080008">
    <property type="term" value="C:Cul4-RING E3 ubiquitin ligase complex"/>
    <property type="evidence" value="ECO:0007669"/>
    <property type="project" value="TreeGrafter"/>
</dbReference>
<dbReference type="EnsemblMetazoa" id="ENSAATROPT001011">
    <property type="protein sequence ID" value="ENSAATROPP000963"/>
    <property type="gene ID" value="ENSAATROPG000805"/>
</dbReference>
<dbReference type="InterPro" id="IPR032734">
    <property type="entry name" value="DCAF15_WD40"/>
</dbReference>
<protein>
    <recommendedName>
        <fullName evidence="2">DDB1- and CUL4-associated factor 15 WD40 repeat-containing domain-containing protein</fullName>
    </recommendedName>
</protein>
<name>A0AAG5CQV5_ANOAO</name>
<feature type="region of interest" description="Disordered" evidence="1">
    <location>
        <begin position="463"/>
        <end position="511"/>
    </location>
</feature>
<feature type="compositionally biased region" description="Low complexity" evidence="1">
    <location>
        <begin position="748"/>
        <end position="763"/>
    </location>
</feature>
<feature type="region of interest" description="Disordered" evidence="1">
    <location>
        <begin position="1067"/>
        <end position="1139"/>
    </location>
</feature>
<feature type="domain" description="DDB1- and CUL4-associated factor 15 WD40 repeat-containing" evidence="2">
    <location>
        <begin position="66"/>
        <end position="269"/>
    </location>
</feature>
<feature type="compositionally biased region" description="Low complexity" evidence="1">
    <location>
        <begin position="499"/>
        <end position="511"/>
    </location>
</feature>
<sequence>MRRITMDANRSIGEEADRFGLTKRRLVQEHRFFTRSNSDNRTQNITLKVLNREHSGYLATGLNRRSHQEAFHEVPERLQFCLKDIVPYCYLYGHVFMGLTSCGQFLLSYKVSYDHEEAFANGFNFSSTHKYELYFWIYRPHVPLSKYFHVCLFDDHRVDEIRSVSFTQWKTESQLLIVHGSSTNDESDSYVTMVRVPKLGCLDCKQVRDAHNGDEERQDILCIGCNMTIHMKYRSTDSGPRFNPNFNLNCPGYVIMNENSFIHTIRVELDTKRCQQKGPSTTTVLSSKYLGNVASEEEHQVTQRVALGRGMDSTGSLGTKQAADVGVVSARKCLDTEGSSITQQALLNAELSIAEQIIADFAEYETDVYEAKCSMRSYPDNFDELIITSPRTQEASSELAGAAKVRLINHRNNTNIELRLAGAVGPVASSSSAAAGGTAKAGPSLVPAATPVARTKSYVTRVDLQSGDSSSSSQACLEAGSSSSPPNSTPGPLCDMPFTASSSSTSPAPPLVSRVPLRRRFVLSESSYVPNINLGPLQHCVVSGSEGTSFHVGAGSSVEEPEADPAAKAYEFSEDNERCEKISAFRKRRLADKKYEFSEEHTSEENIEPFNRLRNQIRARVATPGYSPSHHHSSYTDHIPAAHHLHRASPNHGFRSPCGSPVGNRYLRSPPGIRSPSYYRHRSPSSQGPNTVGSSVVIIGGGGPGGSGVSAAGKQPHPQQQQQQLLKRPAVPLDPRDYIQKLGGCSGPGFSSGTAAGSSEGSPDIPKFFLDAIQKINEKKQQQLDETVNNENNINCDNQLPARRGNGNTNDTSTKPVSELPTCTKKIVKIYVEEDDANSVVTTEEDDCISPGYHASLPMEVHGSCYSNMQIISQASYNKLHCPAVIVTQNSFDMEMFSFHVANHVCTKEGKKYGILLDSAYELTHVCPLTETITCTMVLQFTVNNMDNSVPKPCKNCSTMTDCQKHRKVYQCRSLFTWCVTTGEWHVLDYGALVSGPYLEMKNLCSNYSRLLKQLRKFTKKLFAKGAADSETNRTYEYLRHLRVHDSDLSKTKQRLTDLENMIEFYRRHPGGSDSGTDSDSYGEEEDEEEDEDDDDDDDDDDEDDEDEDYGDSSTVDESRGVIGDVSVASDTVSDEDDP</sequence>
<feature type="region of interest" description="Disordered" evidence="1">
    <location>
        <begin position="791"/>
        <end position="818"/>
    </location>
</feature>
<accession>A0AAG5CQV5</accession>
<evidence type="ECO:0000313" key="4">
    <source>
        <dbReference type="Proteomes" id="UP000075880"/>
    </source>
</evidence>
<dbReference type="Pfam" id="PF14939">
    <property type="entry name" value="DCAF15_WD40"/>
    <property type="match status" value="1"/>
</dbReference>
<dbReference type="GO" id="GO:0016567">
    <property type="term" value="P:protein ubiquitination"/>
    <property type="evidence" value="ECO:0007669"/>
    <property type="project" value="InterPro"/>
</dbReference>